<keyword evidence="2" id="KW-1185">Reference proteome</keyword>
<protein>
    <submittedName>
        <fullName evidence="1">Uncharacterized protein</fullName>
    </submittedName>
</protein>
<sequence length="49" mass="5565">MKEDACQIYQNHAAENWSILGRVDVFCLDFVRTGGALIAKRGVRFSYSK</sequence>
<proteinExistence type="predicted"/>
<name>J2IFD3_9ALTE</name>
<organism evidence="1 2">
    <name type="scientific">Alishewanella aestuarii B11</name>
    <dbReference type="NCBI Taxonomy" id="1197174"/>
    <lineage>
        <taxon>Bacteria</taxon>
        <taxon>Pseudomonadati</taxon>
        <taxon>Pseudomonadota</taxon>
        <taxon>Gammaproteobacteria</taxon>
        <taxon>Alteromonadales</taxon>
        <taxon>Alteromonadaceae</taxon>
        <taxon>Alishewanella</taxon>
    </lineage>
</organism>
<comment type="caution">
    <text evidence="1">The sequence shown here is derived from an EMBL/GenBank/DDBJ whole genome shotgun (WGS) entry which is preliminary data.</text>
</comment>
<evidence type="ECO:0000313" key="1">
    <source>
        <dbReference type="EMBL" id="EJI85882.1"/>
    </source>
</evidence>
<dbReference type="EMBL" id="ALAB01000011">
    <property type="protein sequence ID" value="EJI85882.1"/>
    <property type="molecule type" value="Genomic_DNA"/>
</dbReference>
<accession>J2IFD3</accession>
<dbReference type="AlphaFoldDB" id="J2IFD3"/>
<dbReference type="RefSeq" id="WP_008607843.1">
    <property type="nucleotide sequence ID" value="NZ_ALAB01000011.1"/>
</dbReference>
<evidence type="ECO:0000313" key="2">
    <source>
        <dbReference type="Proteomes" id="UP000012043"/>
    </source>
</evidence>
<dbReference type="PATRIC" id="fig|1197174.4.peg.1254"/>
<dbReference type="Proteomes" id="UP000012043">
    <property type="component" value="Unassembled WGS sequence"/>
</dbReference>
<reference evidence="1 2" key="1">
    <citation type="journal article" date="2012" name="J. Bacteriol.">
        <title>Genome Sequence of Pectin-Degrading Alishewanella aestuarii Strain B11T, Isolated from Tidal Flat Sediment.</title>
        <authorList>
            <person name="Jung J."/>
            <person name="Choi S."/>
            <person name="Chun J."/>
            <person name="Park W."/>
        </authorList>
    </citation>
    <scope>NUCLEOTIDE SEQUENCE [LARGE SCALE GENOMIC DNA]</scope>
    <source>
        <strain evidence="1 2">B11</strain>
    </source>
</reference>
<gene>
    <name evidence="1" type="ORF">AEST_12840</name>
</gene>